<evidence type="ECO:0000259" key="3">
    <source>
        <dbReference type="PROSITE" id="PS50844"/>
    </source>
</evidence>
<protein>
    <submittedName>
        <fullName evidence="5">Acetylneuraminic acid synthetase</fullName>
    </submittedName>
</protein>
<dbReference type="Pfam" id="PF03102">
    <property type="entry name" value="NeuB"/>
    <property type="match status" value="1"/>
</dbReference>
<evidence type="ECO:0000256" key="2">
    <source>
        <dbReference type="PROSITE-ProRule" id="PRU00703"/>
    </source>
</evidence>
<feature type="domain" description="AFP-like" evidence="3">
    <location>
        <begin position="403"/>
        <end position="461"/>
    </location>
</feature>
<dbReference type="PANTHER" id="PTHR42966:SF3">
    <property type="entry name" value="BLR5971 PROTEIN"/>
    <property type="match status" value="1"/>
</dbReference>
<name>A0A176Y9P0_9BRAD</name>
<dbReference type="InterPro" id="IPR013132">
    <property type="entry name" value="PseI/NeuA/B-like_N"/>
</dbReference>
<dbReference type="Pfam" id="PF00571">
    <property type="entry name" value="CBS"/>
    <property type="match status" value="1"/>
</dbReference>
<dbReference type="InterPro" id="IPR057736">
    <property type="entry name" value="SAF_PseI/NeuA/NeuB"/>
</dbReference>
<evidence type="ECO:0000313" key="6">
    <source>
        <dbReference type="Proteomes" id="UP000076959"/>
    </source>
</evidence>
<feature type="domain" description="CBS" evidence="4">
    <location>
        <begin position="3"/>
        <end position="61"/>
    </location>
</feature>
<reference evidence="5 6" key="1">
    <citation type="submission" date="2016-03" db="EMBL/GenBank/DDBJ databases">
        <title>Draft Genome Sequence of the Strain BR 10245 (Bradyrhizobium sp.) isolated from nodules of Centrolobium paraense.</title>
        <authorList>
            <person name="Simoes-Araujo J.L.Sr."/>
            <person name="Barauna A.C."/>
            <person name="Silva K."/>
            <person name="Zilli J.E."/>
        </authorList>
    </citation>
    <scope>NUCLEOTIDE SEQUENCE [LARGE SCALE GENOMIC DNA]</scope>
    <source>
        <strain evidence="5 6">BR 10245</strain>
    </source>
</reference>
<dbReference type="AlphaFoldDB" id="A0A176Y9P0"/>
<evidence type="ECO:0000256" key="1">
    <source>
        <dbReference type="ARBA" id="ARBA00023122"/>
    </source>
</evidence>
<dbReference type="InterPro" id="IPR051690">
    <property type="entry name" value="PseI-like"/>
</dbReference>
<dbReference type="InterPro" id="IPR000644">
    <property type="entry name" value="CBS_dom"/>
</dbReference>
<dbReference type="InterPro" id="IPR013974">
    <property type="entry name" value="SAF"/>
</dbReference>
<dbReference type="SMART" id="SM00858">
    <property type="entry name" value="SAF"/>
    <property type="match status" value="1"/>
</dbReference>
<accession>A0A176Y9P0</accession>
<gene>
    <name evidence="5" type="ORF">AYJ54_29655</name>
</gene>
<dbReference type="PROSITE" id="PS50844">
    <property type="entry name" value="AFP_LIKE"/>
    <property type="match status" value="1"/>
</dbReference>
<dbReference type="Proteomes" id="UP000076959">
    <property type="component" value="Unassembled WGS sequence"/>
</dbReference>
<evidence type="ECO:0000313" key="5">
    <source>
        <dbReference type="EMBL" id="OAF01243.1"/>
    </source>
</evidence>
<organism evidence="5 6">
    <name type="scientific">Bradyrhizobium centrolobii</name>
    <dbReference type="NCBI Taxonomy" id="1505087"/>
    <lineage>
        <taxon>Bacteria</taxon>
        <taxon>Pseudomonadati</taxon>
        <taxon>Pseudomonadota</taxon>
        <taxon>Alphaproteobacteria</taxon>
        <taxon>Hyphomicrobiales</taxon>
        <taxon>Nitrobacteraceae</taxon>
        <taxon>Bradyrhizobium</taxon>
    </lineage>
</organism>
<dbReference type="SUPFAM" id="SSF51269">
    <property type="entry name" value="AFP III-like domain"/>
    <property type="match status" value="1"/>
</dbReference>
<dbReference type="InterPro" id="IPR036732">
    <property type="entry name" value="AFP_Neu5c_C_sf"/>
</dbReference>
<dbReference type="CDD" id="cd11615">
    <property type="entry name" value="SAF_NeuB_like"/>
    <property type="match status" value="1"/>
</dbReference>
<dbReference type="EMBL" id="LUUB01000106">
    <property type="protein sequence ID" value="OAF01243.1"/>
    <property type="molecule type" value="Genomic_DNA"/>
</dbReference>
<dbReference type="PANTHER" id="PTHR42966">
    <property type="entry name" value="N-ACETYLNEURAMINATE SYNTHASE"/>
    <property type="match status" value="1"/>
</dbReference>
<dbReference type="InterPro" id="IPR013022">
    <property type="entry name" value="Xyl_isomerase-like_TIM-brl"/>
</dbReference>
<dbReference type="Gene3D" id="3.10.580.10">
    <property type="entry name" value="CBS-domain"/>
    <property type="match status" value="1"/>
</dbReference>
<dbReference type="PROSITE" id="PS51371">
    <property type="entry name" value="CBS"/>
    <property type="match status" value="1"/>
</dbReference>
<dbReference type="Gene3D" id="3.90.1210.10">
    <property type="entry name" value="Antifreeze-like/N-acetylneuraminic acid synthase C-terminal domain"/>
    <property type="match status" value="1"/>
</dbReference>
<dbReference type="Gene3D" id="3.20.20.70">
    <property type="entry name" value="Aldolase class I"/>
    <property type="match status" value="1"/>
</dbReference>
<dbReference type="InterPro" id="IPR013785">
    <property type="entry name" value="Aldolase_TIM"/>
</dbReference>
<dbReference type="SUPFAM" id="SSF54631">
    <property type="entry name" value="CBS-domain pair"/>
    <property type="match status" value="1"/>
</dbReference>
<dbReference type="OrthoDB" id="9781701at2"/>
<dbReference type="Pfam" id="PF01261">
    <property type="entry name" value="AP_endonuc_2"/>
    <property type="match status" value="1"/>
</dbReference>
<sequence>MIIDRDLQSYLVHEDASIQEAASKVAANRREIVFCVDGSGRLLGSLSNGDIIRWIGAGAASGVQAAVGDLCNRRVRSAVSGDRETANRLLREVLYVPLVDAERHVVGVARKRHPGEGIRIGNRTVADENPTFLIAEIGNNHNGSLEAAFALIKAAAEAGADAAKFQMRDMSGLYGKRTKGQSEDLGTEYVLDLLDRFQLGDEDLYRCFDYSASLGMEPLCTAFDVNSADKCRAYGLKAIKTASADLTNHELLRHIVDQRIPIICSTGMSTEDEIRETVKLFQTSGAEYVMLHCNSTYPAPFRDINLKYMLRLQELCESTVGYSGHERDVFVSAAAVAMGARLIEKHFTLSRDQEGNDHKVSLLPHEFQRMAEGVRQVEDSLGSALPRILSQGEKANRISLGKSIFAIDSIEAGTTITREMIEIRSPGQGLSPNRIDEVIGQRARRTIPAQTPLYPSDISELGEVAAVGQISFKRPWGVPVRHRDANKLIAAINPDFVEFHLSYRDLGIDDADFLADSYPCGLIVHAPELFEGDHVLDLTTPDDDYRARSIAEMKRVIAKTKALALRFRNDGPVGIICNVGGFSSARFLTAEERAICESHLRASIRELADAAVELWPQTMPPYPWHFGGQRYHNLFVSSEDIARSCRDLGVRICFDTSHSQLACTENRWSFDEFMETIGPFVAHVHMADARGVDGEGLQIGEGEIDFGNVFRVLNRQAPQASFIPEIWQGHENDGEGFRVALQRLSNFEGR</sequence>
<keyword evidence="1 2" id="KW-0129">CBS domain</keyword>
<dbReference type="SUPFAM" id="SSF51658">
    <property type="entry name" value="Xylose isomerase-like"/>
    <property type="match status" value="1"/>
</dbReference>
<keyword evidence="6" id="KW-1185">Reference proteome</keyword>
<dbReference type="STRING" id="1505087.AYJ54_29655"/>
<dbReference type="InterPro" id="IPR046342">
    <property type="entry name" value="CBS_dom_sf"/>
</dbReference>
<dbReference type="RefSeq" id="WP_063707679.1">
    <property type="nucleotide sequence ID" value="NZ_LUUB01000106.1"/>
</dbReference>
<dbReference type="GO" id="GO:0016051">
    <property type="term" value="P:carbohydrate biosynthetic process"/>
    <property type="evidence" value="ECO:0007669"/>
    <property type="project" value="InterPro"/>
</dbReference>
<dbReference type="Gene3D" id="3.20.20.150">
    <property type="entry name" value="Divalent-metal-dependent TIM barrel enzymes"/>
    <property type="match status" value="1"/>
</dbReference>
<dbReference type="InterPro" id="IPR036237">
    <property type="entry name" value="Xyl_isomerase-like_sf"/>
</dbReference>
<dbReference type="GO" id="GO:0047444">
    <property type="term" value="F:N-acylneuraminate-9-phosphate synthase activity"/>
    <property type="evidence" value="ECO:0007669"/>
    <property type="project" value="TreeGrafter"/>
</dbReference>
<comment type="caution">
    <text evidence="5">The sequence shown here is derived from an EMBL/GenBank/DDBJ whole genome shotgun (WGS) entry which is preliminary data.</text>
</comment>
<evidence type="ECO:0000259" key="4">
    <source>
        <dbReference type="PROSITE" id="PS51371"/>
    </source>
</evidence>
<proteinExistence type="predicted"/>
<dbReference type="InterPro" id="IPR006190">
    <property type="entry name" value="SAF_AFP_Neu5Ac"/>
</dbReference>
<dbReference type="SUPFAM" id="SSF51569">
    <property type="entry name" value="Aldolase"/>
    <property type="match status" value="1"/>
</dbReference>
<dbReference type="Pfam" id="PF08666">
    <property type="entry name" value="SAF"/>
    <property type="match status" value="1"/>
</dbReference>